<dbReference type="GO" id="GO:0004197">
    <property type="term" value="F:cysteine-type endopeptidase activity"/>
    <property type="evidence" value="ECO:0007669"/>
    <property type="project" value="InterPro"/>
</dbReference>
<dbReference type="Gene3D" id="3.40.50.1460">
    <property type="match status" value="1"/>
</dbReference>
<evidence type="ECO:0000259" key="3">
    <source>
        <dbReference type="Pfam" id="PF00656"/>
    </source>
</evidence>
<evidence type="ECO:0000256" key="1">
    <source>
        <dbReference type="ARBA" id="ARBA00009005"/>
    </source>
</evidence>
<dbReference type="InterPro" id="IPR050452">
    <property type="entry name" value="Metacaspase"/>
</dbReference>
<reference evidence="4" key="1">
    <citation type="submission" date="2023-06" db="EMBL/GenBank/DDBJ databases">
        <authorList>
            <consortium name="Lawrence Berkeley National Laboratory"/>
            <person name="Ahrendt S."/>
            <person name="Sahu N."/>
            <person name="Indic B."/>
            <person name="Wong-Bajracharya J."/>
            <person name="Merenyi Z."/>
            <person name="Ke H.-M."/>
            <person name="Monk M."/>
            <person name="Kocsube S."/>
            <person name="Drula E."/>
            <person name="Lipzen A."/>
            <person name="Balint B."/>
            <person name="Henrissat B."/>
            <person name="Andreopoulos B."/>
            <person name="Martin F.M."/>
            <person name="Harder C.B."/>
            <person name="Rigling D."/>
            <person name="Ford K.L."/>
            <person name="Foster G.D."/>
            <person name="Pangilinan J."/>
            <person name="Papanicolaou A."/>
            <person name="Barry K."/>
            <person name="LaButti K."/>
            <person name="Viragh M."/>
            <person name="Koriabine M."/>
            <person name="Yan M."/>
            <person name="Riley R."/>
            <person name="Champramary S."/>
            <person name="Plett K.L."/>
            <person name="Tsai I.J."/>
            <person name="Slot J."/>
            <person name="Sipos G."/>
            <person name="Plett J."/>
            <person name="Nagy L.G."/>
            <person name="Grigoriev I.V."/>
        </authorList>
    </citation>
    <scope>NUCLEOTIDE SEQUENCE</scope>
    <source>
        <strain evidence="4">HWK02</strain>
    </source>
</reference>
<comment type="similarity">
    <text evidence="1">Belongs to the peptidase C14B family.</text>
</comment>
<organism evidence="4 5">
    <name type="scientific">Armillaria luteobubalina</name>
    <dbReference type="NCBI Taxonomy" id="153913"/>
    <lineage>
        <taxon>Eukaryota</taxon>
        <taxon>Fungi</taxon>
        <taxon>Dikarya</taxon>
        <taxon>Basidiomycota</taxon>
        <taxon>Agaricomycotina</taxon>
        <taxon>Agaricomycetes</taxon>
        <taxon>Agaricomycetidae</taxon>
        <taxon>Agaricales</taxon>
        <taxon>Marasmiineae</taxon>
        <taxon>Physalacriaceae</taxon>
        <taxon>Armillaria</taxon>
    </lineage>
</organism>
<dbReference type="Pfam" id="PF00656">
    <property type="entry name" value="Peptidase_C14"/>
    <property type="match status" value="1"/>
</dbReference>
<dbReference type="PANTHER" id="PTHR48104">
    <property type="entry name" value="METACASPASE-4"/>
    <property type="match status" value="1"/>
</dbReference>
<evidence type="ECO:0000313" key="5">
    <source>
        <dbReference type="Proteomes" id="UP001175228"/>
    </source>
</evidence>
<feature type="compositionally biased region" description="Basic and acidic residues" evidence="2">
    <location>
        <begin position="1"/>
        <end position="17"/>
    </location>
</feature>
<accession>A0AA39QBK4</accession>
<sequence length="707" mass="78819">MPCKSPKAESSNKKNPPDTKVLTTPDTAQKHPANNSVQGDRATSVQNGKKIFALIIGIDDYGHDGHNLKGAKADADKFEKFVRDKLNAPPNTNIFNLRDKHATRSAIINGFRSLENNKAIVRNDATTIIYYAGHGAVADKPKDWVDWPAPENKLEMLCPADMSFPDSSVSTGSSSKVDGIPDRTINRLLLDFSVAKGDNIILILDCCHSAGLNRSFDPAVRQRQILSSIPIEISLDCDSAIYSRQEISASGEAITKSGFSGSLWYSHVLLAACSRREFALEEYQEGVFTRALLNVLNNNDLKKLTYRSLILKQTPHWDGRHVVRRIFSSPEEAADRSRVVCDCLVPDGPGHNRLRLMSGSLHGTTKGSTFEIYKTDLACDLELLATASVDEVGDAFVSYLTIFPPNEHIFARDGKYHFWYARLTKSNIAFTVYCKDREFLARIKTDACATETCAIELLVTVDSASTPDEANLLLEVKEGSVSFERYGGERKNLGVVKDFPWSIHPTRGVGVDDIAIIRQIINHYAHFTYHLTRKSIERITKFISIEMRSGCSTSSDVIFESKMSHASEAVEPVQVTVDMTLDEKKRTSYGFEVRNVWKETRGLYIYLLYFDASTLQIDVFYSPQMGMGSNGAVDSRLGKTSPLVLGLGGNLNDMQPVTFELPQDQNVDVCFFQFIVATEPVDVKSIWLEALYSKNLINLHRLRNGLR</sequence>
<dbReference type="GO" id="GO:0005737">
    <property type="term" value="C:cytoplasm"/>
    <property type="evidence" value="ECO:0007669"/>
    <property type="project" value="TreeGrafter"/>
</dbReference>
<dbReference type="InterPro" id="IPR011600">
    <property type="entry name" value="Pept_C14_caspase"/>
</dbReference>
<feature type="compositionally biased region" description="Polar residues" evidence="2">
    <location>
        <begin position="21"/>
        <end position="43"/>
    </location>
</feature>
<feature type="region of interest" description="Disordered" evidence="2">
    <location>
        <begin position="1"/>
        <end position="43"/>
    </location>
</feature>
<gene>
    <name evidence="4" type="ORF">EDD18DRAFT_1103337</name>
</gene>
<dbReference type="PANTHER" id="PTHR48104:SF30">
    <property type="entry name" value="METACASPASE-1"/>
    <property type="match status" value="1"/>
</dbReference>
<protein>
    <submittedName>
        <fullName evidence="4">Caspase domain-containing protein</fullName>
    </submittedName>
</protein>
<name>A0AA39QBK4_9AGAR</name>
<evidence type="ECO:0000313" key="4">
    <source>
        <dbReference type="EMBL" id="KAK0498876.1"/>
    </source>
</evidence>
<dbReference type="AlphaFoldDB" id="A0AA39QBK4"/>
<feature type="domain" description="Peptidase C14 caspase" evidence="3">
    <location>
        <begin position="52"/>
        <end position="309"/>
    </location>
</feature>
<comment type="caution">
    <text evidence="4">The sequence shown here is derived from an EMBL/GenBank/DDBJ whole genome shotgun (WGS) entry which is preliminary data.</text>
</comment>
<evidence type="ECO:0000256" key="2">
    <source>
        <dbReference type="SAM" id="MobiDB-lite"/>
    </source>
</evidence>
<dbReference type="EMBL" id="JAUEPU010000010">
    <property type="protein sequence ID" value="KAK0498876.1"/>
    <property type="molecule type" value="Genomic_DNA"/>
</dbReference>
<dbReference type="GO" id="GO:0006508">
    <property type="term" value="P:proteolysis"/>
    <property type="evidence" value="ECO:0007669"/>
    <property type="project" value="InterPro"/>
</dbReference>
<dbReference type="Proteomes" id="UP001175228">
    <property type="component" value="Unassembled WGS sequence"/>
</dbReference>
<proteinExistence type="inferred from homology"/>
<keyword evidence="5" id="KW-1185">Reference proteome</keyword>